<dbReference type="AlphaFoldDB" id="A0AAV3QTQ6"/>
<dbReference type="InterPro" id="IPR001878">
    <property type="entry name" value="Znf_CCHC"/>
</dbReference>
<dbReference type="Gene3D" id="4.10.60.10">
    <property type="entry name" value="Zinc finger, CCHC-type"/>
    <property type="match status" value="1"/>
</dbReference>
<dbReference type="Proteomes" id="UP001454036">
    <property type="component" value="Unassembled WGS sequence"/>
</dbReference>
<dbReference type="PROSITE" id="PS50158">
    <property type="entry name" value="ZF_CCHC"/>
    <property type="match status" value="1"/>
</dbReference>
<accession>A0AAV3QTQ6</accession>
<comment type="caution">
    <text evidence="3">The sequence shown here is derived from an EMBL/GenBank/DDBJ whole genome shotgun (WGS) entry which is preliminary data.</text>
</comment>
<dbReference type="GO" id="GO:0008270">
    <property type="term" value="F:zinc ion binding"/>
    <property type="evidence" value="ECO:0007669"/>
    <property type="project" value="UniProtKB-KW"/>
</dbReference>
<gene>
    <name evidence="3" type="ORF">LIER_40174</name>
</gene>
<evidence type="ECO:0000256" key="1">
    <source>
        <dbReference type="PROSITE-ProRule" id="PRU00047"/>
    </source>
</evidence>
<evidence type="ECO:0000259" key="2">
    <source>
        <dbReference type="PROSITE" id="PS50158"/>
    </source>
</evidence>
<keyword evidence="4" id="KW-1185">Reference proteome</keyword>
<evidence type="ECO:0000313" key="3">
    <source>
        <dbReference type="EMBL" id="GAA0166352.1"/>
    </source>
</evidence>
<keyword evidence="1" id="KW-0863">Zinc-finger</keyword>
<dbReference type="Pfam" id="PF22936">
    <property type="entry name" value="Pol_BBD"/>
    <property type="match status" value="1"/>
</dbReference>
<proteinExistence type="predicted"/>
<keyword evidence="1" id="KW-0479">Metal-binding</keyword>
<keyword evidence="1" id="KW-0862">Zinc</keyword>
<name>A0AAV3QTQ6_LITER</name>
<protein>
    <recommendedName>
        <fullName evidence="2">CCHC-type domain-containing protein</fullName>
    </recommendedName>
</protein>
<dbReference type="EMBL" id="BAABME010022684">
    <property type="protein sequence ID" value="GAA0166352.1"/>
    <property type="molecule type" value="Genomic_DNA"/>
</dbReference>
<dbReference type="SUPFAM" id="SSF57756">
    <property type="entry name" value="Retrovirus zinc finger-like domains"/>
    <property type="match status" value="1"/>
</dbReference>
<feature type="domain" description="CCHC-type" evidence="2">
    <location>
        <begin position="62"/>
        <end position="77"/>
    </location>
</feature>
<dbReference type="GO" id="GO:0003676">
    <property type="term" value="F:nucleic acid binding"/>
    <property type="evidence" value="ECO:0007669"/>
    <property type="project" value="InterPro"/>
</dbReference>
<dbReference type="InterPro" id="IPR036875">
    <property type="entry name" value="Znf_CCHC_sf"/>
</dbReference>
<reference evidence="3 4" key="1">
    <citation type="submission" date="2024-01" db="EMBL/GenBank/DDBJ databases">
        <title>The complete chloroplast genome sequence of Lithospermum erythrorhizon: insights into the phylogenetic relationship among Boraginaceae species and the maternal lineages of purple gromwells.</title>
        <authorList>
            <person name="Okada T."/>
            <person name="Watanabe K."/>
        </authorList>
    </citation>
    <scope>NUCLEOTIDE SEQUENCE [LARGE SCALE GENOMIC DNA]</scope>
</reference>
<evidence type="ECO:0000313" key="4">
    <source>
        <dbReference type="Proteomes" id="UP001454036"/>
    </source>
</evidence>
<dbReference type="InterPro" id="IPR054722">
    <property type="entry name" value="PolX-like_BBD"/>
</dbReference>
<sequence length="162" mass="18681">MTTDDLRSTLIMHEQKFNRKKKAEEDQVLKVEERSFGRGRGRRLFRGRGRGRQSFSKATVECYKCHNLGHFQYECPKWEKEANYAVATEEEDDLLLMVQTNGDALNDKDTWYIDSGYSNHMCNKEGLFSSIDKDISHFVKLGNNTRMQVAGRGTMKISLSGD</sequence>
<organism evidence="3 4">
    <name type="scientific">Lithospermum erythrorhizon</name>
    <name type="common">Purple gromwell</name>
    <name type="synonym">Lithospermum officinale var. erythrorhizon</name>
    <dbReference type="NCBI Taxonomy" id="34254"/>
    <lineage>
        <taxon>Eukaryota</taxon>
        <taxon>Viridiplantae</taxon>
        <taxon>Streptophyta</taxon>
        <taxon>Embryophyta</taxon>
        <taxon>Tracheophyta</taxon>
        <taxon>Spermatophyta</taxon>
        <taxon>Magnoliopsida</taxon>
        <taxon>eudicotyledons</taxon>
        <taxon>Gunneridae</taxon>
        <taxon>Pentapetalae</taxon>
        <taxon>asterids</taxon>
        <taxon>lamiids</taxon>
        <taxon>Boraginales</taxon>
        <taxon>Boraginaceae</taxon>
        <taxon>Boraginoideae</taxon>
        <taxon>Lithospermeae</taxon>
        <taxon>Lithospermum</taxon>
    </lineage>
</organism>